<comment type="caution">
    <text evidence="1">The sequence shown here is derived from an EMBL/GenBank/DDBJ whole genome shotgun (WGS) entry which is preliminary data.</text>
</comment>
<accession>A0ACA9RNY6</accession>
<dbReference type="EMBL" id="CAJVQC010061071">
    <property type="protein sequence ID" value="CAG8801429.1"/>
    <property type="molecule type" value="Genomic_DNA"/>
</dbReference>
<gene>
    <name evidence="1" type="ORF">RPERSI_LOCUS21110</name>
</gene>
<sequence length="128" mass="14964">SKDQELVAGNLALKISCETKRPIRVIRYRYDGLYTVEKWWESIGKSGYKVYKYVFKRMEGQPPLGTCFMPLDKDEDENEDENKNEDNENGNEDEDKDGNEDENEDGNEDENEDKNEDEDGNTKKKLKL</sequence>
<name>A0ACA9RNY6_9GLOM</name>
<keyword evidence="2" id="KW-1185">Reference proteome</keyword>
<organism evidence="1 2">
    <name type="scientific">Racocetra persica</name>
    <dbReference type="NCBI Taxonomy" id="160502"/>
    <lineage>
        <taxon>Eukaryota</taxon>
        <taxon>Fungi</taxon>
        <taxon>Fungi incertae sedis</taxon>
        <taxon>Mucoromycota</taxon>
        <taxon>Glomeromycotina</taxon>
        <taxon>Glomeromycetes</taxon>
        <taxon>Diversisporales</taxon>
        <taxon>Gigasporaceae</taxon>
        <taxon>Racocetra</taxon>
    </lineage>
</organism>
<reference evidence="1" key="1">
    <citation type="submission" date="2021-06" db="EMBL/GenBank/DDBJ databases">
        <authorList>
            <person name="Kallberg Y."/>
            <person name="Tangrot J."/>
            <person name="Rosling A."/>
        </authorList>
    </citation>
    <scope>NUCLEOTIDE SEQUENCE</scope>
    <source>
        <strain evidence="1">MA461A</strain>
    </source>
</reference>
<feature type="non-terminal residue" evidence="1">
    <location>
        <position position="1"/>
    </location>
</feature>
<evidence type="ECO:0000313" key="2">
    <source>
        <dbReference type="Proteomes" id="UP000789920"/>
    </source>
</evidence>
<protein>
    <submittedName>
        <fullName evidence="1">6512_t:CDS:1</fullName>
    </submittedName>
</protein>
<dbReference type="Proteomes" id="UP000789920">
    <property type="component" value="Unassembled WGS sequence"/>
</dbReference>
<proteinExistence type="predicted"/>
<evidence type="ECO:0000313" key="1">
    <source>
        <dbReference type="EMBL" id="CAG8801429.1"/>
    </source>
</evidence>